<organism evidence="1 2">
    <name type="scientific">Choristoneura fumiferana</name>
    <name type="common">Spruce budworm moth</name>
    <name type="synonym">Archips fumiferana</name>
    <dbReference type="NCBI Taxonomy" id="7141"/>
    <lineage>
        <taxon>Eukaryota</taxon>
        <taxon>Metazoa</taxon>
        <taxon>Ecdysozoa</taxon>
        <taxon>Arthropoda</taxon>
        <taxon>Hexapoda</taxon>
        <taxon>Insecta</taxon>
        <taxon>Pterygota</taxon>
        <taxon>Neoptera</taxon>
        <taxon>Endopterygota</taxon>
        <taxon>Lepidoptera</taxon>
        <taxon>Glossata</taxon>
        <taxon>Ditrysia</taxon>
        <taxon>Tortricoidea</taxon>
        <taxon>Tortricidae</taxon>
        <taxon>Tortricinae</taxon>
        <taxon>Choristoneura</taxon>
    </lineage>
</organism>
<protein>
    <submittedName>
        <fullName evidence="1">Uncharacterized protein</fullName>
    </submittedName>
</protein>
<name>A0ACC0JEE3_CHOFU</name>
<reference evidence="1 2" key="1">
    <citation type="journal article" date="2022" name="Genome Biol. Evol.">
        <title>The Spruce Budworm Genome: Reconstructing the Evolutionary History of Antifreeze Proteins.</title>
        <authorList>
            <person name="Beliveau C."/>
            <person name="Gagne P."/>
            <person name="Picq S."/>
            <person name="Vernygora O."/>
            <person name="Keeling C.I."/>
            <person name="Pinkney K."/>
            <person name="Doucet D."/>
            <person name="Wen F."/>
            <person name="Johnston J.S."/>
            <person name="Maaroufi H."/>
            <person name="Boyle B."/>
            <person name="Laroche J."/>
            <person name="Dewar K."/>
            <person name="Juretic N."/>
            <person name="Blackburn G."/>
            <person name="Nisole A."/>
            <person name="Brunet B."/>
            <person name="Brandao M."/>
            <person name="Lumley L."/>
            <person name="Duan J."/>
            <person name="Quan G."/>
            <person name="Lucarotti C.J."/>
            <person name="Roe A.D."/>
            <person name="Sperling F.A.H."/>
            <person name="Levesque R.C."/>
            <person name="Cusson M."/>
        </authorList>
    </citation>
    <scope>NUCLEOTIDE SEQUENCE [LARGE SCALE GENOMIC DNA]</scope>
    <source>
        <strain evidence="1">Glfc:IPQL:Cfum</strain>
    </source>
</reference>
<accession>A0ACC0JEE3</accession>
<proteinExistence type="predicted"/>
<comment type="caution">
    <text evidence="1">The sequence shown here is derived from an EMBL/GenBank/DDBJ whole genome shotgun (WGS) entry which is preliminary data.</text>
</comment>
<keyword evidence="2" id="KW-1185">Reference proteome</keyword>
<evidence type="ECO:0000313" key="1">
    <source>
        <dbReference type="EMBL" id="KAI8422454.1"/>
    </source>
</evidence>
<evidence type="ECO:0000313" key="2">
    <source>
        <dbReference type="Proteomes" id="UP001064048"/>
    </source>
</evidence>
<gene>
    <name evidence="1" type="ORF">MSG28_006288</name>
</gene>
<dbReference type="EMBL" id="CM046110">
    <property type="protein sequence ID" value="KAI8422454.1"/>
    <property type="molecule type" value="Genomic_DNA"/>
</dbReference>
<dbReference type="Proteomes" id="UP001064048">
    <property type="component" value="Chromosome 10"/>
</dbReference>
<sequence length="559" mass="64960">METCRACLSASKDLSQVDETFLSSYNSLTNLNVRPFDGFPECFCRTCMDTVHLFIKFREKCISSEKALREVDLTVKSSRPLDVECELDVLIKREDEGDSFHETCHYGLVDFEIKNEFKKEESVVVFENEAAQMAIGDSLKVKVVRRKRKCIGGGRPKRKSLSNTAKAKCEVNKSSDEYFCGLCDESFIVLDSLKEHLEGHHTDKSCGICFKEFENWPKLLTHRVFHSAKKYCHLCPRRFSSIFKMEEHYLTVHYEEKNHKKRRHKKFTCKICERRFADASRLKNHVCKDKSKLCPFTRHLNSHEDAKTFKCERCPASYKNRLSLKIHIDRHDNNPTHSCDYCGRKFYANNLRLHMKTHGIMLITKKNKETEQAPVISALPTAPPANPTMASTTKYNPANLQTLERYVDMQSRDNTYDLEANLSVLKLYQFNPEKFNTENETISQIKYLADILEQCDFAQFWNRVHQMPELCNRISGFHDSIRKFVCHVVGITFQTIEKDNLANLLGGIDDVTLKHWVKKYGWRDDGNLIFIANQDENIKTKNITEKIEFDHLAPLMALL</sequence>